<dbReference type="PANTHER" id="PTHR47723:SF23">
    <property type="entry name" value="REVERSE TRANSCRIPTASE-LIKE PROTEIN"/>
    <property type="match status" value="1"/>
</dbReference>
<name>A0A2K3L8F8_TRIPR</name>
<evidence type="ECO:0000313" key="2">
    <source>
        <dbReference type="EMBL" id="PNX74819.1"/>
    </source>
</evidence>
<protein>
    <submittedName>
        <fullName evidence="2">Ribonuclease H</fullName>
    </submittedName>
</protein>
<feature type="domain" description="RNase H type-1" evidence="1">
    <location>
        <begin position="38"/>
        <end position="155"/>
    </location>
</feature>
<dbReference type="GO" id="GO:0004523">
    <property type="term" value="F:RNA-DNA hybrid ribonuclease activity"/>
    <property type="evidence" value="ECO:0007669"/>
    <property type="project" value="InterPro"/>
</dbReference>
<dbReference type="AlphaFoldDB" id="A0A2K3L8F8"/>
<dbReference type="STRING" id="57577.A0A2K3L8F8"/>
<dbReference type="GO" id="GO:0003676">
    <property type="term" value="F:nucleic acid binding"/>
    <property type="evidence" value="ECO:0007669"/>
    <property type="project" value="InterPro"/>
</dbReference>
<reference evidence="2 3" key="1">
    <citation type="journal article" date="2014" name="Am. J. Bot.">
        <title>Genome assembly and annotation for red clover (Trifolium pratense; Fabaceae).</title>
        <authorList>
            <person name="Istvanek J."/>
            <person name="Jaros M."/>
            <person name="Krenek A."/>
            <person name="Repkova J."/>
        </authorList>
    </citation>
    <scope>NUCLEOTIDE SEQUENCE [LARGE SCALE GENOMIC DNA]</scope>
    <source>
        <strain evidence="3">cv. Tatra</strain>
        <tissue evidence="2">Young leaves</tissue>
    </source>
</reference>
<comment type="caution">
    <text evidence="2">The sequence shown here is derived from an EMBL/GenBank/DDBJ whole genome shotgun (WGS) entry which is preliminary data.</text>
</comment>
<reference evidence="2 3" key="2">
    <citation type="journal article" date="2017" name="Front. Plant Sci.">
        <title>Gene Classification and Mining of Molecular Markers Useful in Red Clover (Trifolium pratense) Breeding.</title>
        <authorList>
            <person name="Istvanek J."/>
            <person name="Dluhosova J."/>
            <person name="Dluhos P."/>
            <person name="Patkova L."/>
            <person name="Nedelnik J."/>
            <person name="Repkova J."/>
        </authorList>
    </citation>
    <scope>NUCLEOTIDE SEQUENCE [LARGE SCALE GENOMIC DNA]</scope>
    <source>
        <strain evidence="3">cv. Tatra</strain>
        <tissue evidence="2">Young leaves</tissue>
    </source>
</reference>
<proteinExistence type="predicted"/>
<dbReference type="InterPro" id="IPR036397">
    <property type="entry name" value="RNaseH_sf"/>
</dbReference>
<evidence type="ECO:0000313" key="3">
    <source>
        <dbReference type="Proteomes" id="UP000236291"/>
    </source>
</evidence>
<dbReference type="Gene3D" id="3.30.420.10">
    <property type="entry name" value="Ribonuclease H-like superfamily/Ribonuclease H"/>
    <property type="match status" value="1"/>
</dbReference>
<organism evidence="2 3">
    <name type="scientific">Trifolium pratense</name>
    <name type="common">Red clover</name>
    <dbReference type="NCBI Taxonomy" id="57577"/>
    <lineage>
        <taxon>Eukaryota</taxon>
        <taxon>Viridiplantae</taxon>
        <taxon>Streptophyta</taxon>
        <taxon>Embryophyta</taxon>
        <taxon>Tracheophyta</taxon>
        <taxon>Spermatophyta</taxon>
        <taxon>Magnoliopsida</taxon>
        <taxon>eudicotyledons</taxon>
        <taxon>Gunneridae</taxon>
        <taxon>Pentapetalae</taxon>
        <taxon>rosids</taxon>
        <taxon>fabids</taxon>
        <taxon>Fabales</taxon>
        <taxon>Fabaceae</taxon>
        <taxon>Papilionoideae</taxon>
        <taxon>50 kb inversion clade</taxon>
        <taxon>NPAAA clade</taxon>
        <taxon>Hologalegina</taxon>
        <taxon>IRL clade</taxon>
        <taxon>Trifolieae</taxon>
        <taxon>Trifolium</taxon>
    </lineage>
</organism>
<sequence length="158" mass="17673">MHEFMILKACSVLIHAPNTPRIKEVIWNPPIVSCIKCNTDGTAKECPGPAACGGIFRDNIADVVGCFTENLNISTVFHAELIGAMHAIEIASKGCLSLWLETDSQLVSLTFKNHSIVPWRLRNRWLDCIELTKNMRFIVYHIFREDNCCADKLASLGL</sequence>
<dbReference type="InterPro" id="IPR053151">
    <property type="entry name" value="RNase_H-like"/>
</dbReference>
<accession>A0A2K3L8F8</accession>
<dbReference type="SUPFAM" id="SSF53098">
    <property type="entry name" value="Ribonuclease H-like"/>
    <property type="match status" value="1"/>
</dbReference>
<dbReference type="InterPro" id="IPR044730">
    <property type="entry name" value="RNase_H-like_dom_plant"/>
</dbReference>
<dbReference type="PANTHER" id="PTHR47723">
    <property type="entry name" value="OS05G0353850 PROTEIN"/>
    <property type="match status" value="1"/>
</dbReference>
<dbReference type="EMBL" id="ASHM01028121">
    <property type="protein sequence ID" value="PNX74819.1"/>
    <property type="molecule type" value="Genomic_DNA"/>
</dbReference>
<evidence type="ECO:0000259" key="1">
    <source>
        <dbReference type="Pfam" id="PF13456"/>
    </source>
</evidence>
<dbReference type="Proteomes" id="UP000236291">
    <property type="component" value="Unassembled WGS sequence"/>
</dbReference>
<dbReference type="CDD" id="cd06222">
    <property type="entry name" value="RNase_H_like"/>
    <property type="match status" value="1"/>
</dbReference>
<dbReference type="InterPro" id="IPR002156">
    <property type="entry name" value="RNaseH_domain"/>
</dbReference>
<gene>
    <name evidence="2" type="ORF">L195_g030746</name>
</gene>
<dbReference type="InterPro" id="IPR012337">
    <property type="entry name" value="RNaseH-like_sf"/>
</dbReference>
<dbReference type="Pfam" id="PF13456">
    <property type="entry name" value="RVT_3"/>
    <property type="match status" value="1"/>
</dbReference>